<evidence type="ECO:0000256" key="1">
    <source>
        <dbReference type="SAM" id="MobiDB-lite"/>
    </source>
</evidence>
<dbReference type="OrthoDB" id="2373987at2759"/>
<dbReference type="InterPro" id="IPR056336">
    <property type="entry name" value="YVC1_C"/>
</dbReference>
<dbReference type="AlphaFoldDB" id="A0A3N4KVE5"/>
<feature type="transmembrane region" description="Helical" evidence="2">
    <location>
        <begin position="302"/>
        <end position="321"/>
    </location>
</feature>
<dbReference type="InterPro" id="IPR052971">
    <property type="entry name" value="TRP_calcium_channel"/>
</dbReference>
<feature type="region of interest" description="Disordered" evidence="1">
    <location>
        <begin position="655"/>
        <end position="689"/>
    </location>
</feature>
<keyword evidence="6" id="KW-1185">Reference proteome</keyword>
<feature type="transmembrane region" description="Helical" evidence="2">
    <location>
        <begin position="431"/>
        <end position="452"/>
    </location>
</feature>
<dbReference type="InterPro" id="IPR056337">
    <property type="entry name" value="LHD_YVC1"/>
</dbReference>
<dbReference type="EMBL" id="ML119117">
    <property type="protein sequence ID" value="RPB14534.1"/>
    <property type="molecule type" value="Genomic_DNA"/>
</dbReference>
<gene>
    <name evidence="5" type="ORF">P167DRAFT_583431</name>
</gene>
<proteinExistence type="predicted"/>
<feature type="transmembrane region" description="Helical" evidence="2">
    <location>
        <begin position="372"/>
        <end position="393"/>
    </location>
</feature>
<evidence type="ECO:0000313" key="5">
    <source>
        <dbReference type="EMBL" id="RPB14534.1"/>
    </source>
</evidence>
<evidence type="ECO:0000259" key="4">
    <source>
        <dbReference type="Pfam" id="PF23317"/>
    </source>
</evidence>
<evidence type="ECO:0000313" key="6">
    <source>
        <dbReference type="Proteomes" id="UP000277580"/>
    </source>
</evidence>
<feature type="domain" description="YVC1 N-terminal linker helical" evidence="3">
    <location>
        <begin position="7"/>
        <end position="186"/>
    </location>
</feature>
<dbReference type="PANTHER" id="PTHR35859:SF4">
    <property type="entry name" value="MEMBRANE CHANNEL PROTEIN, PUTATIVE (AFU_ORTHOLOGUE AFUA_6G11300)-RELATED"/>
    <property type="match status" value="1"/>
</dbReference>
<feature type="transmembrane region" description="Helical" evidence="2">
    <location>
        <begin position="238"/>
        <end position="257"/>
    </location>
</feature>
<dbReference type="InParanoid" id="A0A3N4KVE5"/>
<protein>
    <recommendedName>
        <fullName evidence="7">Ion transport domain-containing protein</fullName>
    </recommendedName>
</protein>
<feature type="transmembrane region" description="Helical" evidence="2">
    <location>
        <begin position="405"/>
        <end position="422"/>
    </location>
</feature>
<sequence>HIDSIPVYSLVHSIRSDIISRVDTTLTWDQLRSPQVSSFLVKPILASLIQGPERISKGILYSLLANCFQFRKEAQENPGNASVSKTRALLAELLAIKLLKEFSPRELIDALSYDFYPLQGQPAPAALVPGDGHISFAPTPPRLQRASRISALEISIRAEAKKFLSHPLVIQQLEAIWTGKIVFHSALDQLHRMKDTRKYSVNTMSSMMPFRRSATLYDARDASLFKLSRLRVPRYKHITSTFSLAILLFLYVMVLVRRSHEITVLEIGFWLWSFGFMMDEIAGFTEAGVSLYFISLWNSFDMGIYLLFMAFYVLRIIGFLAPENGTSITNWGYDVLASCAVFLFPRIFSVLDHYRYFSQLIIAFKIMAVDMVALLVLILISCSGFFVAFTLAFARDSYSAKDVSYALFQILMGFTPAAWEVWENYNPLGRILLTAFLIICHFLIVTILITVLTNSFAAVAANSQEEHQFLVAVNTLSLVKSDSLFSYTAPLNLLAWIIHPLRFFIPFRSFVKMNRTAIKITHFPILLLIFLYERTALHDSLFNQTNAFSTKSAFPELSDRFDTSSRRLRGGSVMGSEHQEAALDEVFRRPYKGSLRMRVSKGDVRSIGTGGVVDSWMNGVVSPTGSLTTDIEGGFAIRRRALTRRGRTLRRIDSYGTIEGVRPGNNDSTQTQKPRISQTWSSDSPKEAPSYRHLNDYFEPSNNVADIWGKF</sequence>
<feature type="non-terminal residue" evidence="5">
    <location>
        <position position="1"/>
    </location>
</feature>
<reference evidence="5 6" key="1">
    <citation type="journal article" date="2018" name="Nat. Ecol. Evol.">
        <title>Pezizomycetes genomes reveal the molecular basis of ectomycorrhizal truffle lifestyle.</title>
        <authorList>
            <person name="Murat C."/>
            <person name="Payen T."/>
            <person name="Noel B."/>
            <person name="Kuo A."/>
            <person name="Morin E."/>
            <person name="Chen J."/>
            <person name="Kohler A."/>
            <person name="Krizsan K."/>
            <person name="Balestrini R."/>
            <person name="Da Silva C."/>
            <person name="Montanini B."/>
            <person name="Hainaut M."/>
            <person name="Levati E."/>
            <person name="Barry K.W."/>
            <person name="Belfiori B."/>
            <person name="Cichocki N."/>
            <person name="Clum A."/>
            <person name="Dockter R.B."/>
            <person name="Fauchery L."/>
            <person name="Guy J."/>
            <person name="Iotti M."/>
            <person name="Le Tacon F."/>
            <person name="Lindquist E.A."/>
            <person name="Lipzen A."/>
            <person name="Malagnac F."/>
            <person name="Mello A."/>
            <person name="Molinier V."/>
            <person name="Miyauchi S."/>
            <person name="Poulain J."/>
            <person name="Riccioni C."/>
            <person name="Rubini A."/>
            <person name="Sitrit Y."/>
            <person name="Splivallo R."/>
            <person name="Traeger S."/>
            <person name="Wang M."/>
            <person name="Zifcakova L."/>
            <person name="Wipf D."/>
            <person name="Zambonelli A."/>
            <person name="Paolocci F."/>
            <person name="Nowrousian M."/>
            <person name="Ottonello S."/>
            <person name="Baldrian P."/>
            <person name="Spatafora J.W."/>
            <person name="Henrissat B."/>
            <person name="Nagy L.G."/>
            <person name="Aury J.M."/>
            <person name="Wincker P."/>
            <person name="Grigoriev I.V."/>
            <person name="Bonfante P."/>
            <person name="Martin F.M."/>
        </authorList>
    </citation>
    <scope>NUCLEOTIDE SEQUENCE [LARGE SCALE GENOMIC DNA]</scope>
    <source>
        <strain evidence="5 6">CCBAS932</strain>
    </source>
</reference>
<dbReference type="Pfam" id="PF23190">
    <property type="entry name" value="LHD_TRPY1"/>
    <property type="match status" value="1"/>
</dbReference>
<feature type="transmembrane region" description="Helical" evidence="2">
    <location>
        <begin position="333"/>
        <end position="351"/>
    </location>
</feature>
<dbReference type="Pfam" id="PF23317">
    <property type="entry name" value="YVC1_C"/>
    <property type="match status" value="1"/>
</dbReference>
<keyword evidence="2" id="KW-1133">Transmembrane helix</keyword>
<name>A0A3N4KVE5_9PEZI</name>
<accession>A0A3N4KVE5</accession>
<feature type="transmembrane region" description="Helical" evidence="2">
    <location>
        <begin position="484"/>
        <end position="504"/>
    </location>
</feature>
<organism evidence="5 6">
    <name type="scientific">Morchella conica CCBAS932</name>
    <dbReference type="NCBI Taxonomy" id="1392247"/>
    <lineage>
        <taxon>Eukaryota</taxon>
        <taxon>Fungi</taxon>
        <taxon>Dikarya</taxon>
        <taxon>Ascomycota</taxon>
        <taxon>Pezizomycotina</taxon>
        <taxon>Pezizomycetes</taxon>
        <taxon>Pezizales</taxon>
        <taxon>Morchellaceae</taxon>
        <taxon>Morchella</taxon>
    </lineage>
</organism>
<evidence type="ECO:0000259" key="3">
    <source>
        <dbReference type="Pfam" id="PF23190"/>
    </source>
</evidence>
<evidence type="ECO:0000256" key="2">
    <source>
        <dbReference type="SAM" id="Phobius"/>
    </source>
</evidence>
<dbReference type="Proteomes" id="UP000277580">
    <property type="component" value="Unassembled WGS sequence"/>
</dbReference>
<evidence type="ECO:0008006" key="7">
    <source>
        <dbReference type="Google" id="ProtNLM"/>
    </source>
</evidence>
<feature type="domain" description="Calcium channel YVC1-like C-terminal transmembrane" evidence="4">
    <location>
        <begin position="243"/>
        <end position="543"/>
    </location>
</feature>
<keyword evidence="2" id="KW-0472">Membrane</keyword>
<dbReference type="PANTHER" id="PTHR35859">
    <property type="entry name" value="NONSELECTIVE CATION CHANNEL PROTEIN"/>
    <property type="match status" value="1"/>
</dbReference>
<keyword evidence="2" id="KW-0812">Transmembrane</keyword>
<feature type="compositionally biased region" description="Polar residues" evidence="1">
    <location>
        <begin position="665"/>
        <end position="683"/>
    </location>
</feature>
<dbReference type="STRING" id="1392247.A0A3N4KVE5"/>